<dbReference type="RefSeq" id="WP_290311831.1">
    <property type="nucleotide sequence ID" value="NZ_JAUFQC010000001.1"/>
</dbReference>
<dbReference type="Proteomes" id="UP001238540">
    <property type="component" value="Unassembled WGS sequence"/>
</dbReference>
<reference evidence="2" key="1">
    <citation type="journal article" date="2019" name="Int. J. Syst. Evol. Microbiol.">
        <title>The Global Catalogue of Microorganisms (GCM) 10K type strain sequencing project: providing services to taxonomists for standard genome sequencing and annotation.</title>
        <authorList>
            <consortium name="The Broad Institute Genomics Platform"/>
            <consortium name="The Broad Institute Genome Sequencing Center for Infectious Disease"/>
            <person name="Wu L."/>
            <person name="Ma J."/>
        </authorList>
    </citation>
    <scope>NUCLEOTIDE SEQUENCE [LARGE SCALE GENOMIC DNA]</scope>
    <source>
        <strain evidence="2">CECT 7398</strain>
    </source>
</reference>
<organism evidence="1 2">
    <name type="scientific">Vibrio ostreicida</name>
    <dbReference type="NCBI Taxonomy" id="526588"/>
    <lineage>
        <taxon>Bacteria</taxon>
        <taxon>Pseudomonadati</taxon>
        <taxon>Pseudomonadota</taxon>
        <taxon>Gammaproteobacteria</taxon>
        <taxon>Vibrionales</taxon>
        <taxon>Vibrionaceae</taxon>
        <taxon>Vibrio</taxon>
    </lineage>
</organism>
<gene>
    <name evidence="1" type="ORF">QWZ16_10585</name>
</gene>
<comment type="caution">
    <text evidence="1">The sequence shown here is derived from an EMBL/GenBank/DDBJ whole genome shotgun (WGS) entry which is preliminary data.</text>
</comment>
<evidence type="ECO:0000313" key="1">
    <source>
        <dbReference type="EMBL" id="MDN3610147.1"/>
    </source>
</evidence>
<sequence>MITCLSLGLWLKLRQLLENLPRFSSLNVSVNKIDKEHKPWLE</sequence>
<proteinExistence type="predicted"/>
<keyword evidence="2" id="KW-1185">Reference proteome</keyword>
<dbReference type="EMBL" id="JAUFQC010000001">
    <property type="protein sequence ID" value="MDN3610147.1"/>
    <property type="molecule type" value="Genomic_DNA"/>
</dbReference>
<name>A0ABT8BVL7_9VIBR</name>
<protein>
    <submittedName>
        <fullName evidence="1">Uncharacterized protein</fullName>
    </submittedName>
</protein>
<accession>A0ABT8BVL7</accession>
<evidence type="ECO:0000313" key="2">
    <source>
        <dbReference type="Proteomes" id="UP001238540"/>
    </source>
</evidence>